<name>A0AA36CK56_9BILA</name>
<reference evidence="1" key="1">
    <citation type="submission" date="2023-06" db="EMBL/GenBank/DDBJ databases">
        <authorList>
            <person name="Delattre M."/>
        </authorList>
    </citation>
    <scope>NUCLEOTIDE SEQUENCE</scope>
    <source>
        <strain evidence="1">AF72</strain>
    </source>
</reference>
<protein>
    <submittedName>
        <fullName evidence="1">Uncharacterized protein</fullName>
    </submittedName>
</protein>
<evidence type="ECO:0000313" key="1">
    <source>
        <dbReference type="EMBL" id="CAJ0569854.1"/>
    </source>
</evidence>
<dbReference type="Proteomes" id="UP001177023">
    <property type="component" value="Unassembled WGS sequence"/>
</dbReference>
<accession>A0AA36CK56</accession>
<feature type="non-terminal residue" evidence="1">
    <location>
        <position position="1"/>
    </location>
</feature>
<organism evidence="1 2">
    <name type="scientific">Mesorhabditis spiculigera</name>
    <dbReference type="NCBI Taxonomy" id="96644"/>
    <lineage>
        <taxon>Eukaryota</taxon>
        <taxon>Metazoa</taxon>
        <taxon>Ecdysozoa</taxon>
        <taxon>Nematoda</taxon>
        <taxon>Chromadorea</taxon>
        <taxon>Rhabditida</taxon>
        <taxon>Rhabditina</taxon>
        <taxon>Rhabditomorpha</taxon>
        <taxon>Rhabditoidea</taxon>
        <taxon>Rhabditidae</taxon>
        <taxon>Mesorhabditinae</taxon>
        <taxon>Mesorhabditis</taxon>
    </lineage>
</organism>
<keyword evidence="2" id="KW-1185">Reference proteome</keyword>
<comment type="caution">
    <text evidence="1">The sequence shown here is derived from an EMBL/GenBank/DDBJ whole genome shotgun (WGS) entry which is preliminary data.</text>
</comment>
<evidence type="ECO:0000313" key="2">
    <source>
        <dbReference type="Proteomes" id="UP001177023"/>
    </source>
</evidence>
<sequence length="39" mass="4196">MFFIEGVDGFIGRDVETAHEFLDSTIEPSMTSGQGYGGP</sequence>
<dbReference type="AlphaFoldDB" id="A0AA36CK56"/>
<gene>
    <name evidence="1" type="ORF">MSPICULIGERA_LOCUS8312</name>
</gene>
<dbReference type="EMBL" id="CATQJA010002165">
    <property type="protein sequence ID" value="CAJ0569854.1"/>
    <property type="molecule type" value="Genomic_DNA"/>
</dbReference>
<proteinExistence type="predicted"/>